<dbReference type="GO" id="GO:0005930">
    <property type="term" value="C:axoneme"/>
    <property type="evidence" value="ECO:0007669"/>
    <property type="project" value="TreeGrafter"/>
</dbReference>
<accession>A0A3P7D9K3</accession>
<dbReference type="OrthoDB" id="6281343at2759"/>
<dbReference type="EMBL" id="UYSU01039745">
    <property type="protein sequence ID" value="VDM01647.1"/>
    <property type="molecule type" value="Genomic_DNA"/>
</dbReference>
<dbReference type="InterPro" id="IPR033305">
    <property type="entry name" value="Hydin-like"/>
</dbReference>
<dbReference type="Proteomes" id="UP000275846">
    <property type="component" value="Unassembled WGS sequence"/>
</dbReference>
<protein>
    <recommendedName>
        <fullName evidence="3">MSP domain-containing protein</fullName>
    </recommendedName>
</protein>
<dbReference type="STRING" id="70667.A0A3P7D9K3"/>
<reference evidence="1 2" key="1">
    <citation type="submission" date="2018-11" db="EMBL/GenBank/DDBJ databases">
        <authorList>
            <consortium name="Pathogen Informatics"/>
        </authorList>
    </citation>
    <scope>NUCLEOTIDE SEQUENCE [LARGE SCALE GENOMIC DNA]</scope>
    <source>
        <strain evidence="1 2">NST_G2</strain>
    </source>
</reference>
<dbReference type="PANTHER" id="PTHR23053">
    <property type="entry name" value="DLEC1 DELETED IN LUNG AND ESOPHAGEAL CANCER 1"/>
    <property type="match status" value="1"/>
</dbReference>
<evidence type="ECO:0008006" key="3">
    <source>
        <dbReference type="Google" id="ProtNLM"/>
    </source>
</evidence>
<evidence type="ECO:0000313" key="2">
    <source>
        <dbReference type="Proteomes" id="UP000275846"/>
    </source>
</evidence>
<dbReference type="GO" id="GO:1904158">
    <property type="term" value="P:axonemal central apparatus assembly"/>
    <property type="evidence" value="ECO:0007669"/>
    <property type="project" value="TreeGrafter"/>
</dbReference>
<dbReference type="InterPro" id="IPR013783">
    <property type="entry name" value="Ig-like_fold"/>
</dbReference>
<sequence>MSFLEDVKEENFSVEPKSLTILPNEYQTIRLWAFPRTIRRFQDALVCCILNNPEPFLLPFGCDGVMPEVEVDTKTIFFEKVLLHRKDSKTIVLRNSTLLPAVWKILGAELLGEDFALAPVGGIVPPMGETPLTVCFRASRPYKSSFKKNLRLEVYDKENIAGLVHVETIVVQAEAYDVLLDIVFSKGKIVG</sequence>
<gene>
    <name evidence="1" type="ORF">SSLN_LOCUS15261</name>
</gene>
<dbReference type="GO" id="GO:0003341">
    <property type="term" value="P:cilium movement"/>
    <property type="evidence" value="ECO:0007669"/>
    <property type="project" value="TreeGrafter"/>
</dbReference>
<dbReference type="AlphaFoldDB" id="A0A3P7D9K3"/>
<evidence type="ECO:0000313" key="1">
    <source>
        <dbReference type="EMBL" id="VDM01647.1"/>
    </source>
</evidence>
<dbReference type="PANTHER" id="PTHR23053:SF0">
    <property type="entry name" value="HYDROCEPHALUS-INDUCING PROTEIN HOMOLOG"/>
    <property type="match status" value="1"/>
</dbReference>
<dbReference type="Gene3D" id="2.60.40.10">
    <property type="entry name" value="Immunoglobulins"/>
    <property type="match status" value="2"/>
</dbReference>
<proteinExistence type="predicted"/>
<organism evidence="1 2">
    <name type="scientific">Schistocephalus solidus</name>
    <name type="common">Tapeworm</name>
    <dbReference type="NCBI Taxonomy" id="70667"/>
    <lineage>
        <taxon>Eukaryota</taxon>
        <taxon>Metazoa</taxon>
        <taxon>Spiralia</taxon>
        <taxon>Lophotrochozoa</taxon>
        <taxon>Platyhelminthes</taxon>
        <taxon>Cestoda</taxon>
        <taxon>Eucestoda</taxon>
        <taxon>Diphyllobothriidea</taxon>
        <taxon>Diphyllobothriidae</taxon>
        <taxon>Schistocephalus</taxon>
    </lineage>
</organism>
<name>A0A3P7D9K3_SCHSO</name>
<keyword evidence="2" id="KW-1185">Reference proteome</keyword>